<evidence type="ECO:0000259" key="1">
    <source>
        <dbReference type="Pfam" id="PF00881"/>
    </source>
</evidence>
<dbReference type="Gene3D" id="3.40.109.10">
    <property type="entry name" value="NADH Oxidase"/>
    <property type="match status" value="1"/>
</dbReference>
<dbReference type="CDD" id="cd02140">
    <property type="entry name" value="Frm2-like"/>
    <property type="match status" value="1"/>
</dbReference>
<comment type="caution">
    <text evidence="2">The sequence shown here is derived from an EMBL/GenBank/DDBJ whole genome shotgun (WGS) entry which is preliminary data.</text>
</comment>
<dbReference type="Proteomes" id="UP001549363">
    <property type="component" value="Unassembled WGS sequence"/>
</dbReference>
<organism evidence="2 3">
    <name type="scientific">Lysinibacillus parviboronicapiens</name>
    <dbReference type="NCBI Taxonomy" id="436516"/>
    <lineage>
        <taxon>Bacteria</taxon>
        <taxon>Bacillati</taxon>
        <taxon>Bacillota</taxon>
        <taxon>Bacilli</taxon>
        <taxon>Bacillales</taxon>
        <taxon>Bacillaceae</taxon>
        <taxon>Lysinibacillus</taxon>
    </lineage>
</organism>
<dbReference type="Pfam" id="PF00881">
    <property type="entry name" value="Nitroreductase"/>
    <property type="match status" value="1"/>
</dbReference>
<evidence type="ECO:0000313" key="3">
    <source>
        <dbReference type="Proteomes" id="UP001549363"/>
    </source>
</evidence>
<dbReference type="PANTHER" id="PTHR43035">
    <property type="entry name" value="FATTY ACID REPRESSION MUTANT PROTEIN 2-RELATED"/>
    <property type="match status" value="1"/>
</dbReference>
<keyword evidence="3" id="KW-1185">Reference proteome</keyword>
<proteinExistence type="predicted"/>
<dbReference type="PANTHER" id="PTHR43035:SF1">
    <property type="entry name" value="FATTY ACID REPRESSION MUTANT PROTEIN 2-RELATED"/>
    <property type="match status" value="1"/>
</dbReference>
<protein>
    <submittedName>
        <fullName evidence="2">Oxidoreductase (Fatty acid repression mutant protein)</fullName>
    </submittedName>
</protein>
<dbReference type="InterPro" id="IPR000415">
    <property type="entry name" value="Nitroreductase-like"/>
</dbReference>
<dbReference type="InterPro" id="IPR029479">
    <property type="entry name" value="Nitroreductase"/>
</dbReference>
<sequence length="199" mass="22696">MTTAFYEAIQGRRSIFGLSKTSPISDERLQEVIELAVKNAPSAFNSQTGRIVVLLNDQHETFWQLALKNALAHATLERIESTTARFQGFAEGYGTVLFFEDYEVIDSYQEKFPKLKDQFPIWSHQGAGMLQYVIWTALEHEGYGASLQHYYPELSEELRTAWHIKASWQLIAQLPFGGPTAAPRDKEIVPVDQRVFIIK</sequence>
<dbReference type="EMBL" id="JBEPSB010000003">
    <property type="protein sequence ID" value="MET4559877.1"/>
    <property type="molecule type" value="Genomic_DNA"/>
</dbReference>
<feature type="domain" description="Nitroreductase" evidence="1">
    <location>
        <begin position="9"/>
        <end position="177"/>
    </location>
</feature>
<name>A0ABV2PG08_9BACI</name>
<dbReference type="SUPFAM" id="SSF55469">
    <property type="entry name" value="FMN-dependent nitroreductase-like"/>
    <property type="match status" value="1"/>
</dbReference>
<reference evidence="2 3" key="1">
    <citation type="submission" date="2024-06" db="EMBL/GenBank/DDBJ databases">
        <title>Sorghum-associated microbial communities from plants grown in Nebraska, USA.</title>
        <authorList>
            <person name="Schachtman D."/>
        </authorList>
    </citation>
    <scope>NUCLEOTIDE SEQUENCE [LARGE SCALE GENOMIC DNA]</scope>
    <source>
        <strain evidence="2 3">736</strain>
    </source>
</reference>
<dbReference type="RefSeq" id="WP_354471124.1">
    <property type="nucleotide sequence ID" value="NZ_JBEPSB010000003.1"/>
</dbReference>
<dbReference type="InterPro" id="IPR033877">
    <property type="entry name" value="Frm2/Hbn1"/>
</dbReference>
<gene>
    <name evidence="2" type="ORF">ABIA69_001020</name>
</gene>
<evidence type="ECO:0000313" key="2">
    <source>
        <dbReference type="EMBL" id="MET4559877.1"/>
    </source>
</evidence>
<accession>A0ABV2PG08</accession>